<dbReference type="Proteomes" id="UP000245839">
    <property type="component" value="Unassembled WGS sequence"/>
</dbReference>
<dbReference type="RefSeq" id="WP_109563861.1">
    <property type="nucleotide sequence ID" value="NZ_QGDJ01000003.1"/>
</dbReference>
<evidence type="ECO:0000313" key="1">
    <source>
        <dbReference type="EMBL" id="PWJ20264.1"/>
    </source>
</evidence>
<dbReference type="OrthoDB" id="8481969at2"/>
<evidence type="ECO:0000313" key="2">
    <source>
        <dbReference type="EMBL" id="SSA44274.1"/>
    </source>
</evidence>
<dbReference type="Proteomes" id="UP000251571">
    <property type="component" value="Unassembled WGS sequence"/>
</dbReference>
<reference evidence="1 3" key="2">
    <citation type="submission" date="2018-03" db="EMBL/GenBank/DDBJ databases">
        <title>Genomic Encyclopedia of Archaeal and Bacterial Type Strains, Phase II (KMG-II): from individual species to whole genera.</title>
        <authorList>
            <person name="Goeker M."/>
        </authorList>
    </citation>
    <scope>NUCLEOTIDE SEQUENCE [LARGE SCALE GENOMIC DNA]</scope>
    <source>
        <strain evidence="1 3">DSM 25227</strain>
    </source>
</reference>
<organism evidence="2 4">
    <name type="scientific">Jannaschia seohaensis</name>
    <dbReference type="NCBI Taxonomy" id="475081"/>
    <lineage>
        <taxon>Bacteria</taxon>
        <taxon>Pseudomonadati</taxon>
        <taxon>Pseudomonadota</taxon>
        <taxon>Alphaproteobacteria</taxon>
        <taxon>Rhodobacterales</taxon>
        <taxon>Roseobacteraceae</taxon>
        <taxon>Jannaschia</taxon>
    </lineage>
</organism>
<proteinExistence type="predicted"/>
<accession>A0A2Y9AIH9</accession>
<dbReference type="EMBL" id="QGDJ01000003">
    <property type="protein sequence ID" value="PWJ20264.1"/>
    <property type="molecule type" value="Genomic_DNA"/>
</dbReference>
<name>A0A2Y9AIH9_9RHOB</name>
<dbReference type="AlphaFoldDB" id="A0A2Y9AIH9"/>
<protein>
    <submittedName>
        <fullName evidence="2">Uncharacterized protein</fullName>
    </submittedName>
</protein>
<reference evidence="2 4" key="1">
    <citation type="submission" date="2016-10" db="EMBL/GenBank/DDBJ databases">
        <authorList>
            <person name="Cai Z."/>
        </authorList>
    </citation>
    <scope>NUCLEOTIDE SEQUENCE [LARGE SCALE GENOMIC DNA]</scope>
    <source>
        <strain evidence="2 4">DSM 25227</strain>
    </source>
</reference>
<evidence type="ECO:0000313" key="3">
    <source>
        <dbReference type="Proteomes" id="UP000245839"/>
    </source>
</evidence>
<dbReference type="EMBL" id="UETC01000003">
    <property type="protein sequence ID" value="SSA44274.1"/>
    <property type="molecule type" value="Genomic_DNA"/>
</dbReference>
<gene>
    <name evidence="1" type="ORF">BCF38_10379</name>
    <name evidence="2" type="ORF">SAMN05421539_10379</name>
</gene>
<keyword evidence="3" id="KW-1185">Reference proteome</keyword>
<sequence>MPTDAYMQHLESQLASVEAKLTRAKAAIDEGGPEDRAKALDEWSHLKMRPEHLLQKVEAAKRDNSADWSVLHTSFREEADALCDTLERWLTRVY</sequence>
<evidence type="ECO:0000313" key="4">
    <source>
        <dbReference type="Proteomes" id="UP000251571"/>
    </source>
</evidence>